<dbReference type="Gene3D" id="1.10.472.80">
    <property type="entry name" value="Ypt/Rab-GAP domain of gyp1p, domain 3"/>
    <property type="match status" value="1"/>
</dbReference>
<sequence>MYFEYCKSSEFLLGIQIYSLNENEESIKKKFSYDKVNEKYCFENKYNLIAGKFEKIKSLNHPNICRYLNLRRKKNNYTIFSEYYSLSLYDILHEEKINYANFKCLKKLSKNNNIKYSNITNYKIIDSKVLNKIIYEVLSAVQYLHEKKIKFLNLTTNNILITPKGKVKLHSYCISYLFNNHVYSNEENDFFKNKLINEIISSEKYKNKLITRNINDYQLVDYVKKSNECNKNKKKNKSKDNYLFIENYFNYFDFTQDIVYYLPFFIFLNLLKNEKINLKYDVYKHIDIFSIGIIILQIINGILNFGFIIENFSYFINLKKINSLKVSKKKKKKKKICFSDSILYIKKRRNKENITKNNKKKDSGKQIIKYFHYFYISNSNIEEKKINDCKNDNIYEFNSKNGYNKNCKDKKMKKIYEIVQILKKIIEKKKNTTNNFLKKTELEHKERSERKEKQMFFFKNLEKKDILNKIQNIFIIILYIKIYFIYIYNQKRKKNRNEISLININIYNTFEKLCKENFKNTKNNHINISYKIIKNIVENLINYKININFIKIIERMYSEFFNIDLIKNSLKKIFSPEESNEKVFFLNFLYQCLLLNFSKSNVCSLLSHYYFFYNDYIVKKNNCYSKSNNNSYLITNELKLLHDNNINNMKEKYNKSINSVKLKEKKYYKYDYYNPYMIDYILSVKNYSELKNKYYINKKNIYYWHNLLYNINYDEELMKYNFFLRSCNILKIPYLIYKRKQKFYNLPLFSFYKLNLINKYYDLCYIYEHLVKEKEKLKRIKFEKEDINMRKHIKYNKMLYEKHISTYKLKKKRHNNIKTVINQIITKPNSKFKKNRNKNEIKEKRNNEEISCEPVEKDIEISTLCDEIPISSNNKNEKTIHFNFFNISCNIKNSCLLFKDYNISTVGIYLREFYDIIKDAYLFISNNKKLSCKCVYKKNFFFIYQYNLYLKFEEFLKYCPLNNLKLYQNINNEFPICLRNIMYLILLDYNYKILLKKSLEKKENIKILINLIYKNKIVKMDLSYKNVYSNINDSQDKLLNIRSEIKSNDHINNLDTNERINCINDLDKSKKYVNKICTNKNVSNYFKNLKKKLKCNNDLVGSIKFQNKIYDLLLLIKFKLDVENKYLMYLLIPIALLYYDNIYLAYKCIKKIIKKYLLELYKNKYYFNEYFYIFNSLLNYYIPELSIFFFKNNINITNLIRSWACSLFCNYFDLENIYLLLDKILTLPHSYIYFVCISILLYLKKFLMKTCNDFYKKIFSLSNIVDLNFVLNNSIELFNKSHVLYTAFPSCIEFHEVTFDNKLIKKYNSINYLSYLVKQKHWFHYYVHKDTFKIYKKINKKKNENVKNVRDFYNGENLIIENELLIKEDNNLINKEFNTLSSNVEENKSLNSKNLSTMNANFMNMKRKSNFFKLKGEYIENEDIKSSTTIMCDDKCILKHNNKKSLKLKYYEYFLKYYKKNKKNNLNEFICYEKNKSKNSIQKKKRNTSNIYYDLKNKKKFKYIDAIKISRFPILPFFYANYLLNELPFDNFIFVDMRLPDCFNKKRFKYSIHANTFLINFKKGLYNNYIDDFNINIDLKTIVLIFHDSIFDFDSIYNFLNLKIKFITILYGGFEYALNILPSNYFT</sequence>
<accession>A0A1J1H1J8</accession>
<name>A0A1J1H1J8_PLARL</name>
<feature type="transmembrane region" description="Helical" evidence="1">
    <location>
        <begin position="470"/>
        <end position="488"/>
    </location>
</feature>
<evidence type="ECO:0000313" key="4">
    <source>
        <dbReference type="Proteomes" id="UP000220158"/>
    </source>
</evidence>
<evidence type="ECO:0000259" key="2">
    <source>
        <dbReference type="PROSITE" id="PS50011"/>
    </source>
</evidence>
<feature type="transmembrane region" description="Helical" evidence="1">
    <location>
        <begin position="248"/>
        <end position="268"/>
    </location>
</feature>
<dbReference type="GO" id="GO:0005524">
    <property type="term" value="F:ATP binding"/>
    <property type="evidence" value="ECO:0007669"/>
    <property type="project" value="InterPro"/>
</dbReference>
<dbReference type="PROSITE" id="PS50011">
    <property type="entry name" value="PROTEIN_KINASE_DOM"/>
    <property type="match status" value="1"/>
</dbReference>
<dbReference type="SUPFAM" id="SSF47923">
    <property type="entry name" value="Ypt/Rab-GAP domain of gyp1p"/>
    <property type="match status" value="1"/>
</dbReference>
<keyword evidence="1" id="KW-0812">Transmembrane</keyword>
<dbReference type="OrthoDB" id="1668230at2759"/>
<reference evidence="3 4" key="1">
    <citation type="submission" date="2015-04" db="EMBL/GenBank/DDBJ databases">
        <authorList>
            <consortium name="Pathogen Informatics"/>
        </authorList>
    </citation>
    <scope>NUCLEOTIDE SEQUENCE [LARGE SCALE GENOMIC DNA]</scope>
    <source>
        <strain evidence="3 4">SGS1</strain>
    </source>
</reference>
<dbReference type="InterPro" id="IPR035969">
    <property type="entry name" value="Rab-GAP_TBC_sf"/>
</dbReference>
<feature type="transmembrane region" description="Helical" evidence="1">
    <location>
        <begin position="1126"/>
        <end position="1144"/>
    </location>
</feature>
<organism evidence="3 4">
    <name type="scientific">Plasmodium relictum</name>
    <dbReference type="NCBI Taxonomy" id="85471"/>
    <lineage>
        <taxon>Eukaryota</taxon>
        <taxon>Sar</taxon>
        <taxon>Alveolata</taxon>
        <taxon>Apicomplexa</taxon>
        <taxon>Aconoidasida</taxon>
        <taxon>Haemosporida</taxon>
        <taxon>Plasmodiidae</taxon>
        <taxon>Plasmodium</taxon>
        <taxon>Plasmodium (Haemamoeba)</taxon>
    </lineage>
</organism>
<dbReference type="EMBL" id="LN835298">
    <property type="protein sequence ID" value="CRG98637.1"/>
    <property type="molecule type" value="Genomic_DNA"/>
</dbReference>
<dbReference type="KEGG" id="prel:PRELSG_0312600"/>
<dbReference type="Proteomes" id="UP000220158">
    <property type="component" value="Chromosome 3"/>
</dbReference>
<protein>
    <submittedName>
        <fullName evidence="3">Rab GTPase activator and protein kinase, putative</fullName>
    </submittedName>
</protein>
<evidence type="ECO:0000256" key="1">
    <source>
        <dbReference type="SAM" id="Phobius"/>
    </source>
</evidence>
<feature type="transmembrane region" description="Helical" evidence="1">
    <location>
        <begin position="1230"/>
        <end position="1247"/>
    </location>
</feature>
<dbReference type="GO" id="GO:0004672">
    <property type="term" value="F:protein kinase activity"/>
    <property type="evidence" value="ECO:0007669"/>
    <property type="project" value="InterPro"/>
</dbReference>
<dbReference type="Pfam" id="PF07714">
    <property type="entry name" value="PK_Tyr_Ser-Thr"/>
    <property type="match status" value="1"/>
</dbReference>
<keyword evidence="1" id="KW-1133">Transmembrane helix</keyword>
<feature type="domain" description="Protein kinase" evidence="2">
    <location>
        <begin position="1"/>
        <end position="375"/>
    </location>
</feature>
<proteinExistence type="predicted"/>
<gene>
    <name evidence="3" type="ORF">PRELSG_0312600</name>
</gene>
<dbReference type="Gene3D" id="1.10.510.10">
    <property type="entry name" value="Transferase(Phosphotransferase) domain 1"/>
    <property type="match status" value="1"/>
</dbReference>
<dbReference type="SUPFAM" id="SSF56112">
    <property type="entry name" value="Protein kinase-like (PK-like)"/>
    <property type="match status" value="1"/>
</dbReference>
<feature type="transmembrane region" description="Helical" evidence="1">
    <location>
        <begin position="288"/>
        <end position="309"/>
    </location>
</feature>
<feature type="transmembrane region" description="Helical" evidence="1">
    <location>
        <begin position="1165"/>
        <end position="1182"/>
    </location>
</feature>
<dbReference type="VEuPathDB" id="PlasmoDB:PRELSG_0312600"/>
<evidence type="ECO:0000313" key="3">
    <source>
        <dbReference type="EMBL" id="CRG98637.1"/>
    </source>
</evidence>
<dbReference type="GeneID" id="39734734"/>
<keyword evidence="3" id="KW-0418">Kinase</keyword>
<keyword evidence="4" id="KW-1185">Reference proteome</keyword>
<dbReference type="InterPro" id="IPR001245">
    <property type="entry name" value="Ser-Thr/Tyr_kinase_cat_dom"/>
</dbReference>
<dbReference type="InterPro" id="IPR011009">
    <property type="entry name" value="Kinase-like_dom_sf"/>
</dbReference>
<keyword evidence="1" id="KW-0472">Membrane</keyword>
<dbReference type="InterPro" id="IPR000719">
    <property type="entry name" value="Prot_kinase_dom"/>
</dbReference>
<dbReference type="RefSeq" id="XP_028531647.1">
    <property type="nucleotide sequence ID" value="XM_028680119.1"/>
</dbReference>
<keyword evidence="3" id="KW-0808">Transferase</keyword>